<protein>
    <recommendedName>
        <fullName evidence="4 12">GPI ethanolamine phosphate transferase 1</fullName>
        <ecNumber evidence="12">2.-.-.-</ecNumber>
    </recommendedName>
</protein>
<evidence type="ECO:0000256" key="5">
    <source>
        <dbReference type="ARBA" id="ARBA00022502"/>
    </source>
</evidence>
<keyword evidence="7 12" id="KW-0812">Transmembrane</keyword>
<comment type="similarity">
    <text evidence="3 12">Belongs to the PIGG/PIGN/PIGO family. PIGN subfamily.</text>
</comment>
<dbReference type="GO" id="GO:0051377">
    <property type="term" value="F:mannose-ethanolamine phosphotransferase activity"/>
    <property type="evidence" value="ECO:0007669"/>
    <property type="project" value="UniProtKB-UniRule"/>
</dbReference>
<evidence type="ECO:0000256" key="10">
    <source>
        <dbReference type="ARBA" id="ARBA00023136"/>
    </source>
</evidence>
<feature type="transmembrane region" description="Helical" evidence="12">
    <location>
        <begin position="383"/>
        <end position="403"/>
    </location>
</feature>
<gene>
    <name evidence="14" type="ORF">OESDEN_01254</name>
</gene>
<evidence type="ECO:0000256" key="7">
    <source>
        <dbReference type="ARBA" id="ARBA00022692"/>
    </source>
</evidence>
<comment type="subcellular location">
    <subcellularLocation>
        <location evidence="1 12">Endoplasmic reticulum membrane</location>
        <topology evidence="1 12">Multi-pass membrane protein</topology>
    </subcellularLocation>
</comment>
<evidence type="ECO:0000256" key="9">
    <source>
        <dbReference type="ARBA" id="ARBA00022989"/>
    </source>
</evidence>
<evidence type="ECO:0000256" key="2">
    <source>
        <dbReference type="ARBA" id="ARBA00004687"/>
    </source>
</evidence>
<dbReference type="SUPFAM" id="SSF53649">
    <property type="entry name" value="Alkaline phosphatase-like"/>
    <property type="match status" value="1"/>
</dbReference>
<evidence type="ECO:0000256" key="4">
    <source>
        <dbReference type="ARBA" id="ARBA00020831"/>
    </source>
</evidence>
<accession>A0A0B1TMI6</accession>
<dbReference type="InterPro" id="IPR007070">
    <property type="entry name" value="GPI_EtnP_transferase_1"/>
</dbReference>
<dbReference type="AlphaFoldDB" id="A0A0B1TMI6"/>
<keyword evidence="15" id="KW-1185">Reference proteome</keyword>
<dbReference type="GO" id="GO:0005789">
    <property type="term" value="C:endoplasmic reticulum membrane"/>
    <property type="evidence" value="ECO:0007669"/>
    <property type="project" value="UniProtKB-SubCell"/>
</dbReference>
<organism evidence="14 15">
    <name type="scientific">Oesophagostomum dentatum</name>
    <name type="common">Nodular worm</name>
    <dbReference type="NCBI Taxonomy" id="61180"/>
    <lineage>
        <taxon>Eukaryota</taxon>
        <taxon>Metazoa</taxon>
        <taxon>Ecdysozoa</taxon>
        <taxon>Nematoda</taxon>
        <taxon>Chromadorea</taxon>
        <taxon>Rhabditida</taxon>
        <taxon>Rhabditina</taxon>
        <taxon>Rhabditomorpha</taxon>
        <taxon>Strongyloidea</taxon>
        <taxon>Strongylidae</taxon>
        <taxon>Oesophagostomum</taxon>
    </lineage>
</organism>
<evidence type="ECO:0000313" key="15">
    <source>
        <dbReference type="Proteomes" id="UP000053660"/>
    </source>
</evidence>
<evidence type="ECO:0000256" key="8">
    <source>
        <dbReference type="ARBA" id="ARBA00022824"/>
    </source>
</evidence>
<dbReference type="UniPathway" id="UPA00196"/>
<feature type="transmembrane region" description="Helical" evidence="12">
    <location>
        <begin position="354"/>
        <end position="377"/>
    </location>
</feature>
<dbReference type="Pfam" id="PF04987">
    <property type="entry name" value="PigN"/>
    <property type="match status" value="1"/>
</dbReference>
<dbReference type="InterPro" id="IPR017850">
    <property type="entry name" value="Alkaline_phosphatase_core_sf"/>
</dbReference>
<evidence type="ECO:0000313" key="14">
    <source>
        <dbReference type="EMBL" id="KHJ98753.1"/>
    </source>
</evidence>
<keyword evidence="5 12" id="KW-0337">GPI-anchor biosynthesis</keyword>
<evidence type="ECO:0000256" key="1">
    <source>
        <dbReference type="ARBA" id="ARBA00004477"/>
    </source>
</evidence>
<keyword evidence="8 12" id="KW-0256">Endoplasmic reticulum</keyword>
<dbReference type="PANTHER" id="PTHR12250:SF0">
    <property type="entry name" value="GPI ETHANOLAMINE PHOSPHATE TRANSFERASE 1"/>
    <property type="match status" value="1"/>
</dbReference>
<keyword evidence="9 12" id="KW-1133">Transmembrane helix</keyword>
<feature type="domain" description="GPI ethanolamine phosphate transferase 1 C-terminal" evidence="13">
    <location>
        <begin position="370"/>
        <end position="469"/>
    </location>
</feature>
<name>A0A0B1TMI6_OESDE</name>
<evidence type="ECO:0000256" key="3">
    <source>
        <dbReference type="ARBA" id="ARBA00008400"/>
    </source>
</evidence>
<comment type="function">
    <text evidence="12">Ethanolamine phosphate transferase involved in glycosylphosphatidylinositol-anchor biosynthesis. Transfers ethanolamine phosphate to the first alpha-1,4-linked mannose of the glycosylphosphatidylinositol precursor of GPI-anchor.</text>
</comment>
<evidence type="ECO:0000259" key="13">
    <source>
        <dbReference type="Pfam" id="PF04987"/>
    </source>
</evidence>
<dbReference type="EMBL" id="KN549277">
    <property type="protein sequence ID" value="KHJ98753.1"/>
    <property type="molecule type" value="Genomic_DNA"/>
</dbReference>
<keyword evidence="6 12" id="KW-0808">Transferase</keyword>
<dbReference type="InterPro" id="IPR017852">
    <property type="entry name" value="GPI_EtnP_transferase_1_C"/>
</dbReference>
<reference evidence="14 15" key="1">
    <citation type="submission" date="2014-03" db="EMBL/GenBank/DDBJ databases">
        <title>Draft genome of the hookworm Oesophagostomum dentatum.</title>
        <authorList>
            <person name="Mitreva M."/>
        </authorList>
    </citation>
    <scope>NUCLEOTIDE SEQUENCE [LARGE SCALE GENOMIC DNA]</scope>
    <source>
        <strain evidence="14 15">OD-Hann</strain>
    </source>
</reference>
<feature type="transmembrane region" description="Helical" evidence="12">
    <location>
        <begin position="200"/>
        <end position="222"/>
    </location>
</feature>
<evidence type="ECO:0000256" key="12">
    <source>
        <dbReference type="RuleBase" id="RU367138"/>
    </source>
</evidence>
<evidence type="ECO:0000256" key="11">
    <source>
        <dbReference type="ARBA" id="ARBA00023180"/>
    </source>
</evidence>
<dbReference type="Gene3D" id="3.40.720.10">
    <property type="entry name" value="Alkaline Phosphatase, subunit A"/>
    <property type="match status" value="2"/>
</dbReference>
<feature type="transmembrane region" description="Helical" evidence="12">
    <location>
        <begin position="424"/>
        <end position="445"/>
    </location>
</feature>
<evidence type="ECO:0000256" key="6">
    <source>
        <dbReference type="ARBA" id="ARBA00022679"/>
    </source>
</evidence>
<dbReference type="CDD" id="cd16020">
    <property type="entry name" value="GPI_EPT_1"/>
    <property type="match status" value="1"/>
</dbReference>
<dbReference type="GO" id="GO:0006506">
    <property type="term" value="P:GPI anchor biosynthetic process"/>
    <property type="evidence" value="ECO:0007669"/>
    <property type="project" value="UniProtKB-UniPathway"/>
</dbReference>
<proteinExistence type="inferred from homology"/>
<keyword evidence="10 12" id="KW-0472">Membrane</keyword>
<keyword evidence="11" id="KW-0325">Glycoprotein</keyword>
<dbReference type="PANTHER" id="PTHR12250">
    <property type="entry name" value="PHOSPHATIDYLINOSITOL GLYCAN, CLASS N"/>
    <property type="match status" value="1"/>
</dbReference>
<comment type="caution">
    <text evidence="12">Lacks conserved residue(s) required for the propagation of feature annotation.</text>
</comment>
<dbReference type="EC" id="2.-.-.-" evidence="12"/>
<comment type="pathway">
    <text evidence="2 12">Glycolipid biosynthesis; glycosylphosphatidylinositol-anchor biosynthesis.</text>
</comment>
<sequence length="481" mass="54652">MPWRLACAGVLIHLILVYSIFDIYYTSPIVTNVPAHEITSQQAPAKRLVVITADGLRMDTFSQNPDRSPFLHSIIRNRKGISGTSRTHVPTESRPGHVAIFAGFTEDVSAVARGWKHNPVPFDSVFNRSREAWMWGSPDIVKLFDSSAHVHSFMYDENDEDFGSNEAYKLDEWVFDHVEGFFKEALNDSTIAKNLSGDRVVFFLHLLGIYLAFKVLTPFVAWGAGIQQGGAKANIEQVDITPLCASLLGIPVPVNSMGVLPLRVLDVSPKYLFRSAFSNFLQLKEQFLALRAEKAKRLWFVDTEYFGLRALEALEAELVKLARLRRFAVASTLFVENADSIKKTILFYHRYDRAFLGAAVSCCFIAWITLVWCYLTRLPWSNFIYLLLPVYLLSVVENLLNIVHKVKEFVKDCIANYATMSFSFLLKPFLGFIGTSVLLFIFVIVFIDRRFLAGIFVLLLFLPNVYDSKVTDDWFVIFPSF</sequence>
<dbReference type="InterPro" id="IPR037671">
    <property type="entry name" value="PIGN_N"/>
</dbReference>
<dbReference type="OrthoDB" id="2748310at2759"/>
<dbReference type="Proteomes" id="UP000053660">
    <property type="component" value="Unassembled WGS sequence"/>
</dbReference>